<dbReference type="InterPro" id="IPR027079">
    <property type="entry name" value="Tfb1/GTF2H1"/>
</dbReference>
<protein>
    <recommendedName>
        <fullName evidence="8">BSD domain-containing protein</fullName>
    </recommendedName>
</protein>
<reference evidence="9" key="2">
    <citation type="submission" date="2021-01" db="EMBL/GenBank/DDBJ databases">
        <authorList>
            <person name="Schikora-Tamarit M.A."/>
        </authorList>
    </citation>
    <scope>NUCLEOTIDE SEQUENCE</scope>
    <source>
        <strain evidence="9">CBS2887</strain>
    </source>
</reference>
<evidence type="ECO:0000259" key="8">
    <source>
        <dbReference type="PROSITE" id="PS50858"/>
    </source>
</evidence>
<evidence type="ECO:0000313" key="10">
    <source>
        <dbReference type="Proteomes" id="UP000774326"/>
    </source>
</evidence>
<evidence type="ECO:0000256" key="4">
    <source>
        <dbReference type="ARBA" id="ARBA00023015"/>
    </source>
</evidence>
<keyword evidence="4" id="KW-0805">Transcription regulation</keyword>
<comment type="subcellular location">
    <subcellularLocation>
        <location evidence="1">Nucleus</location>
    </subcellularLocation>
</comment>
<dbReference type="SMART" id="SM00751">
    <property type="entry name" value="BSD"/>
    <property type="match status" value="2"/>
</dbReference>
<dbReference type="GO" id="GO:0000439">
    <property type="term" value="C:transcription factor TFIIH core complex"/>
    <property type="evidence" value="ECO:0007669"/>
    <property type="project" value="InterPro"/>
</dbReference>
<feature type="region of interest" description="Disordered" evidence="7">
    <location>
        <begin position="310"/>
        <end position="329"/>
    </location>
</feature>
<keyword evidence="6" id="KW-0539">Nucleus</keyword>
<dbReference type="InterPro" id="IPR005607">
    <property type="entry name" value="BSD_dom"/>
</dbReference>
<dbReference type="InterPro" id="IPR011993">
    <property type="entry name" value="PH-like_dom_sf"/>
</dbReference>
<accession>A0A9P8TK60</accession>
<dbReference type="Proteomes" id="UP000774326">
    <property type="component" value="Unassembled WGS sequence"/>
</dbReference>
<keyword evidence="10" id="KW-1185">Reference proteome</keyword>
<dbReference type="GO" id="GO:0006289">
    <property type="term" value="P:nucleotide-excision repair"/>
    <property type="evidence" value="ECO:0007669"/>
    <property type="project" value="InterPro"/>
</dbReference>
<feature type="domain" description="BSD" evidence="8">
    <location>
        <begin position="229"/>
        <end position="280"/>
    </location>
</feature>
<feature type="compositionally biased region" description="Basic and acidic residues" evidence="7">
    <location>
        <begin position="428"/>
        <end position="453"/>
    </location>
</feature>
<dbReference type="PROSITE" id="PS50858">
    <property type="entry name" value="BSD"/>
    <property type="match status" value="1"/>
</dbReference>
<evidence type="ECO:0000256" key="7">
    <source>
        <dbReference type="SAM" id="MobiDB-lite"/>
    </source>
</evidence>
<name>A0A9P8TK60_WICPI</name>
<gene>
    <name evidence="9" type="ORF">WICPIJ_007723</name>
</gene>
<dbReference type="AlphaFoldDB" id="A0A9P8TK60"/>
<evidence type="ECO:0000256" key="6">
    <source>
        <dbReference type="ARBA" id="ARBA00023242"/>
    </source>
</evidence>
<evidence type="ECO:0000256" key="5">
    <source>
        <dbReference type="ARBA" id="ARBA00023163"/>
    </source>
</evidence>
<sequence>MSLVTGAATYKKKSGLLTIYEDRSPSILQWRPADSEVAIPPVEIILARITQMKATPATSEVMRLMVIVKDIKDDESEKSTPDGTAAAVEGAEEPEQPTINFVFTFGNRLVMDNIKESLQQIVARYKSAAQATQFVNDAKEKEKPLINTTFLDDALDTKRLLKNHELQQKLLLDDKKLMSNFTESVIKLKLPPLRFWATRVPQLRAFALANSQKRGPYNVLSSIKPTATSDNQVNVSVTREKIHTIFEQYPIVRRAYDENVPRISEGEFWSRFFSSKLFRVLRGEKVAVGVRGDFILDKYVGLDVDCLDDESQKKDDKANATTAEKEDEGRVGRILDLQANEEDDPVKKGNKPDITMQPNAMPETVQVLRSMNRLSNKMMNSLEHEYSRSATPETKNKAERELDMVRNEMKLKDLGEEEKVEYLKLDVKPGQEPINKEEDKQHKDVQNDQEHTSVDQSVLTPSKPQFIHSLQSMKRQLEPTGKELNLAAAKKQHIETTVKEISQLVAANVNQSQQSWNNTIVSGNVLSADPNTEEESPTDQLLIAKGIITKQQLESLRITHITSMEFLRQFWIHFQPYANLGKVSDSNNSKLTSLKGLVVSLKGCLDRIEAGLQNIKGENAEQSREAVRSWFERALTSIKWALGRYEDVFGSVAG</sequence>
<comment type="caution">
    <text evidence="9">The sequence shown here is derived from an EMBL/GenBank/DDBJ whole genome shotgun (WGS) entry which is preliminary data.</text>
</comment>
<dbReference type="GO" id="GO:0006351">
    <property type="term" value="P:DNA-templated transcription"/>
    <property type="evidence" value="ECO:0007669"/>
    <property type="project" value="InterPro"/>
</dbReference>
<reference evidence="9" key="1">
    <citation type="journal article" date="2021" name="Open Biol.">
        <title>Shared evolutionary footprints suggest mitochondrial oxidative damage underlies multiple complex I losses in fungi.</title>
        <authorList>
            <person name="Schikora-Tamarit M.A."/>
            <person name="Marcet-Houben M."/>
            <person name="Nosek J."/>
            <person name="Gabaldon T."/>
        </authorList>
    </citation>
    <scope>NUCLEOTIDE SEQUENCE</scope>
    <source>
        <strain evidence="9">CBS2887</strain>
    </source>
</reference>
<keyword evidence="5" id="KW-0804">Transcription</keyword>
<evidence type="ECO:0000256" key="2">
    <source>
        <dbReference type="ARBA" id="ARBA00009448"/>
    </source>
</evidence>
<keyword evidence="3" id="KW-0677">Repeat</keyword>
<dbReference type="SUPFAM" id="SSF50729">
    <property type="entry name" value="PH domain-like"/>
    <property type="match status" value="1"/>
</dbReference>
<dbReference type="InterPro" id="IPR013876">
    <property type="entry name" value="TFIIH_BTF_p62_N"/>
</dbReference>
<feature type="region of interest" description="Disordered" evidence="7">
    <location>
        <begin position="428"/>
        <end position="456"/>
    </location>
</feature>
<comment type="similarity">
    <text evidence="2">Belongs to the TFB1 family.</text>
</comment>
<dbReference type="EMBL" id="JAEUBG010004470">
    <property type="protein sequence ID" value="KAH3681321.1"/>
    <property type="molecule type" value="Genomic_DNA"/>
</dbReference>
<proteinExistence type="inferred from homology"/>
<evidence type="ECO:0000256" key="1">
    <source>
        <dbReference type="ARBA" id="ARBA00004123"/>
    </source>
</evidence>
<dbReference type="Pfam" id="PF08567">
    <property type="entry name" value="PH_TFIIH"/>
    <property type="match status" value="1"/>
</dbReference>
<dbReference type="Gene3D" id="2.30.29.30">
    <property type="entry name" value="Pleckstrin-homology domain (PH domain)/Phosphotyrosine-binding domain (PTB)"/>
    <property type="match status" value="1"/>
</dbReference>
<organism evidence="9 10">
    <name type="scientific">Wickerhamomyces pijperi</name>
    <name type="common">Yeast</name>
    <name type="synonym">Pichia pijperi</name>
    <dbReference type="NCBI Taxonomy" id="599730"/>
    <lineage>
        <taxon>Eukaryota</taxon>
        <taxon>Fungi</taxon>
        <taxon>Dikarya</taxon>
        <taxon>Ascomycota</taxon>
        <taxon>Saccharomycotina</taxon>
        <taxon>Saccharomycetes</taxon>
        <taxon>Phaffomycetales</taxon>
        <taxon>Wickerhamomycetaceae</taxon>
        <taxon>Wickerhamomyces</taxon>
    </lineage>
</organism>
<dbReference type="CDD" id="cd13229">
    <property type="entry name" value="PH_TFIIH"/>
    <property type="match status" value="1"/>
</dbReference>
<dbReference type="Pfam" id="PF03909">
    <property type="entry name" value="BSD"/>
    <property type="match status" value="1"/>
</dbReference>
<evidence type="ECO:0000256" key="3">
    <source>
        <dbReference type="ARBA" id="ARBA00022737"/>
    </source>
</evidence>
<evidence type="ECO:0000313" key="9">
    <source>
        <dbReference type="EMBL" id="KAH3681321.1"/>
    </source>
</evidence>
<dbReference type="PANTHER" id="PTHR12856">
    <property type="entry name" value="TRANSCRIPTION INITIATION FACTOR IIH-RELATED"/>
    <property type="match status" value="1"/>
</dbReference>
<dbReference type="OrthoDB" id="360521at2759"/>